<evidence type="ECO:0000256" key="5">
    <source>
        <dbReference type="ARBA" id="ARBA00023163"/>
    </source>
</evidence>
<evidence type="ECO:0000256" key="1">
    <source>
        <dbReference type="ARBA" id="ARBA00004123"/>
    </source>
</evidence>
<evidence type="ECO:0000256" key="2">
    <source>
        <dbReference type="ARBA" id="ARBA00009626"/>
    </source>
</evidence>
<feature type="region of interest" description="Disordered" evidence="9">
    <location>
        <begin position="214"/>
        <end position="285"/>
    </location>
</feature>
<evidence type="ECO:0000256" key="6">
    <source>
        <dbReference type="ARBA" id="ARBA00023242"/>
    </source>
</evidence>
<comment type="subunit">
    <text evidence="8">Component of the Mediator complex.</text>
</comment>
<keyword evidence="6 8" id="KW-0539">Nucleus</keyword>
<evidence type="ECO:0000256" key="4">
    <source>
        <dbReference type="ARBA" id="ARBA00023015"/>
    </source>
</evidence>
<proteinExistence type="inferred from homology"/>
<name>A0A7D9CXB2_DEKBR</name>
<protein>
    <recommendedName>
        <fullName evidence="3 8">Mediator of RNA polymerase II transcription subunit 4</fullName>
    </recommendedName>
    <alternativeName>
        <fullName evidence="7 8">Mediator complex subunit 4</fullName>
    </alternativeName>
</protein>
<feature type="compositionally biased region" description="Basic and acidic residues" evidence="9">
    <location>
        <begin position="255"/>
        <end position="268"/>
    </location>
</feature>
<feature type="compositionally biased region" description="Basic and acidic residues" evidence="9">
    <location>
        <begin position="214"/>
        <end position="227"/>
    </location>
</feature>
<keyword evidence="4 8" id="KW-0805">Transcription regulation</keyword>
<dbReference type="InterPro" id="IPR019258">
    <property type="entry name" value="Mediator_Med4"/>
</dbReference>
<feature type="compositionally biased region" description="Acidic residues" evidence="9">
    <location>
        <begin position="276"/>
        <end position="285"/>
    </location>
</feature>
<evidence type="ECO:0000256" key="3">
    <source>
        <dbReference type="ARBA" id="ARBA00020629"/>
    </source>
</evidence>
<evidence type="ECO:0000256" key="9">
    <source>
        <dbReference type="SAM" id="MobiDB-lite"/>
    </source>
</evidence>
<dbReference type="Pfam" id="PF10018">
    <property type="entry name" value="Med4"/>
    <property type="match status" value="1"/>
</dbReference>
<dbReference type="AlphaFoldDB" id="A0A7D9CXB2"/>
<evidence type="ECO:0000256" key="7">
    <source>
        <dbReference type="ARBA" id="ARBA00031257"/>
    </source>
</evidence>
<comment type="similarity">
    <text evidence="2 8">Belongs to the Mediator complex subunit 4 family.</text>
</comment>
<dbReference type="Proteomes" id="UP000478008">
    <property type="component" value="Unassembled WGS sequence"/>
</dbReference>
<dbReference type="GO" id="GO:0003712">
    <property type="term" value="F:transcription coregulator activity"/>
    <property type="evidence" value="ECO:0007669"/>
    <property type="project" value="InterPro"/>
</dbReference>
<comment type="subcellular location">
    <subcellularLocation>
        <location evidence="1 8">Nucleus</location>
    </subcellularLocation>
</comment>
<evidence type="ECO:0000313" key="11">
    <source>
        <dbReference type="Proteomes" id="UP000478008"/>
    </source>
</evidence>
<evidence type="ECO:0000313" key="10">
    <source>
        <dbReference type="EMBL" id="VUG17139.1"/>
    </source>
</evidence>
<keyword evidence="11" id="KW-1185">Reference proteome</keyword>
<sequence>MSSTLPKNTPISLSGSPALAQVSKNGQGNFKTYHNEKTEIYKKLSVIEQRLQDLTNSIQKYEPNPDIAADIVQAVDCFNSELDKIQTLHEMRSNQIIRQNAENDRLNMNLRTVLTTLDECHQELARLPDLSVAQMKKFQVESIEEAKKKLPEPDLKSVKKLLAYAMKLSKFSRIPQTFDGFLLPNNFLWPGDDNMRRGMLAIASMYPNRIIEEENRDSDESNEHKSDANGVVDGEDEEQKTLQSHDDDDEVGETSFDHREHAKPKDASEVMAGLDLFDEDEDDDM</sequence>
<dbReference type="GO" id="GO:0006357">
    <property type="term" value="P:regulation of transcription by RNA polymerase II"/>
    <property type="evidence" value="ECO:0007669"/>
    <property type="project" value="InterPro"/>
</dbReference>
<keyword evidence="8" id="KW-0010">Activator</keyword>
<comment type="function">
    <text evidence="8">Component of the Mediator complex, a coactivator involved in the regulated transcription of nearly all RNA polymerase II-dependent genes. Mediator functions as a bridge to convey information from gene-specific regulatory proteins to the basal RNA polymerase II transcription machinery. Mediator is recruited to promoters by direct interactions with regulatory proteins and serves as a scaffold for the assembly of a functional preinitiation complex with RNA polymerase II and the general transcription factors.</text>
</comment>
<dbReference type="GO" id="GO:0016592">
    <property type="term" value="C:mediator complex"/>
    <property type="evidence" value="ECO:0007669"/>
    <property type="project" value="InterPro"/>
</dbReference>
<organism evidence="10 11">
    <name type="scientific">Dekkera bruxellensis</name>
    <name type="common">Brettanomyces custersii</name>
    <dbReference type="NCBI Taxonomy" id="5007"/>
    <lineage>
        <taxon>Eukaryota</taxon>
        <taxon>Fungi</taxon>
        <taxon>Dikarya</taxon>
        <taxon>Ascomycota</taxon>
        <taxon>Saccharomycotina</taxon>
        <taxon>Pichiomycetes</taxon>
        <taxon>Pichiales</taxon>
        <taxon>Pichiaceae</taxon>
        <taxon>Brettanomyces</taxon>
    </lineage>
</organism>
<accession>A0A7D9CXB2</accession>
<dbReference type="EMBL" id="CABFWN010000001">
    <property type="protein sequence ID" value="VUG17139.1"/>
    <property type="molecule type" value="Genomic_DNA"/>
</dbReference>
<reference evidence="10 11" key="1">
    <citation type="submission" date="2019-07" db="EMBL/GenBank/DDBJ databases">
        <authorList>
            <person name="Friedrich A."/>
            <person name="Schacherer J."/>
        </authorList>
    </citation>
    <scope>NUCLEOTIDE SEQUENCE [LARGE SCALE GENOMIC DNA]</scope>
</reference>
<gene>
    <name evidence="8" type="primary">MED4</name>
    <name evidence="10" type="ORF">DEBR0S1_34068G</name>
</gene>
<evidence type="ECO:0000256" key="8">
    <source>
        <dbReference type="RuleBase" id="RU364141"/>
    </source>
</evidence>
<keyword evidence="5 8" id="KW-0804">Transcription</keyword>